<name>A0A927MRY4_9ACTN</name>
<keyword evidence="1" id="KW-0560">Oxidoreductase</keyword>
<gene>
    <name evidence="1" type="ORF">HEB94_002079</name>
</gene>
<dbReference type="Pfam" id="PF05721">
    <property type="entry name" value="PhyH"/>
    <property type="match status" value="1"/>
</dbReference>
<protein>
    <submittedName>
        <fullName evidence="1">Ectoine hydroxylase-related dioxygenase (Phytanoyl-CoA dioxygenase family)</fullName>
    </submittedName>
</protein>
<dbReference type="SUPFAM" id="SSF51197">
    <property type="entry name" value="Clavaminate synthase-like"/>
    <property type="match status" value="1"/>
</dbReference>
<sequence>MGMLTQEQRRRFREDGYVVIPGVVAQDLLDAAREQIAELTERNPPPEGHRGHYSHWLEDPLPGALGDLLEKSPAFEVASSLTAPRRIEWPSHAQVALTFPPHLHKPGGPHVDGITPTEDDGRPGTFTFLAGFLLTDQSHDDMGNLWVWPGTHLAAAGHLRAHGPDALVESAPYFPVDLPEPRQVHGQAGDLLLAHYLLAHNTGGNLAPHVRETVYFRLQTEGHRARWRDVLQDALAEFPAA</sequence>
<organism evidence="1 2">
    <name type="scientific">Actinopolymorpha pittospori</name>
    <dbReference type="NCBI Taxonomy" id="648752"/>
    <lineage>
        <taxon>Bacteria</taxon>
        <taxon>Bacillati</taxon>
        <taxon>Actinomycetota</taxon>
        <taxon>Actinomycetes</taxon>
        <taxon>Propionibacteriales</taxon>
        <taxon>Actinopolymorphaceae</taxon>
        <taxon>Actinopolymorpha</taxon>
    </lineage>
</organism>
<dbReference type="GO" id="GO:0016706">
    <property type="term" value="F:2-oxoglutarate-dependent dioxygenase activity"/>
    <property type="evidence" value="ECO:0007669"/>
    <property type="project" value="UniProtKB-ARBA"/>
</dbReference>
<accession>A0A927MRY4</accession>
<keyword evidence="1" id="KW-0223">Dioxygenase</keyword>
<reference evidence="1" key="1">
    <citation type="submission" date="2020-10" db="EMBL/GenBank/DDBJ databases">
        <title>Sequencing the genomes of 1000 actinobacteria strains.</title>
        <authorList>
            <person name="Klenk H.-P."/>
        </authorList>
    </citation>
    <scope>NUCLEOTIDE SEQUENCE</scope>
    <source>
        <strain evidence="1">DSM 45354</strain>
    </source>
</reference>
<dbReference type="Gene3D" id="2.60.120.620">
    <property type="entry name" value="q2cbj1_9rhob like domain"/>
    <property type="match status" value="1"/>
</dbReference>
<dbReference type="AlphaFoldDB" id="A0A927MRY4"/>
<dbReference type="RefSeq" id="WP_192749604.1">
    <property type="nucleotide sequence ID" value="NZ_BAABJL010000133.1"/>
</dbReference>
<dbReference type="GO" id="GO:0005506">
    <property type="term" value="F:iron ion binding"/>
    <property type="evidence" value="ECO:0007669"/>
    <property type="project" value="UniProtKB-ARBA"/>
</dbReference>
<comment type="caution">
    <text evidence="1">The sequence shown here is derived from an EMBL/GenBank/DDBJ whole genome shotgun (WGS) entry which is preliminary data.</text>
</comment>
<evidence type="ECO:0000313" key="1">
    <source>
        <dbReference type="EMBL" id="MBE1605231.1"/>
    </source>
</evidence>
<dbReference type="PANTHER" id="PTHR20883">
    <property type="entry name" value="PHYTANOYL-COA DIOXYGENASE DOMAIN CONTAINING 1"/>
    <property type="match status" value="1"/>
</dbReference>
<dbReference type="InterPro" id="IPR008775">
    <property type="entry name" value="Phytyl_CoA_dOase-like"/>
</dbReference>
<evidence type="ECO:0000313" key="2">
    <source>
        <dbReference type="Proteomes" id="UP000638648"/>
    </source>
</evidence>
<dbReference type="Proteomes" id="UP000638648">
    <property type="component" value="Unassembled WGS sequence"/>
</dbReference>
<dbReference type="PANTHER" id="PTHR20883:SF48">
    <property type="entry name" value="ECTOINE DIOXYGENASE"/>
    <property type="match status" value="1"/>
</dbReference>
<dbReference type="EMBL" id="JADBEM010000001">
    <property type="protein sequence ID" value="MBE1605231.1"/>
    <property type="molecule type" value="Genomic_DNA"/>
</dbReference>
<proteinExistence type="predicted"/>
<keyword evidence="2" id="KW-1185">Reference proteome</keyword>